<comment type="caution">
    <text evidence="5">The sequence shown here is derived from an EMBL/GenBank/DDBJ whole genome shotgun (WGS) entry which is preliminary data.</text>
</comment>
<dbReference type="Pfam" id="PF00392">
    <property type="entry name" value="GntR"/>
    <property type="match status" value="1"/>
</dbReference>
<evidence type="ECO:0000256" key="2">
    <source>
        <dbReference type="ARBA" id="ARBA00023125"/>
    </source>
</evidence>
<dbReference type="InterPro" id="IPR000524">
    <property type="entry name" value="Tscrpt_reg_HTH_GntR"/>
</dbReference>
<keyword evidence="6" id="KW-1185">Reference proteome</keyword>
<proteinExistence type="predicted"/>
<dbReference type="SMART" id="SM00895">
    <property type="entry name" value="FCD"/>
    <property type="match status" value="1"/>
</dbReference>
<dbReference type="SMART" id="SM00345">
    <property type="entry name" value="HTH_GNTR"/>
    <property type="match status" value="1"/>
</dbReference>
<dbReference type="PANTHER" id="PTHR43537">
    <property type="entry name" value="TRANSCRIPTIONAL REGULATOR, GNTR FAMILY"/>
    <property type="match status" value="1"/>
</dbReference>
<accession>A0A1Q8Q3V8</accession>
<keyword evidence="3" id="KW-0804">Transcription</keyword>
<keyword evidence="1" id="KW-0805">Transcription regulation</keyword>
<evidence type="ECO:0000313" key="6">
    <source>
        <dbReference type="Proteomes" id="UP000185568"/>
    </source>
</evidence>
<dbReference type="Gene3D" id="1.10.10.10">
    <property type="entry name" value="Winged helix-like DNA-binding domain superfamily/Winged helix DNA-binding domain"/>
    <property type="match status" value="1"/>
</dbReference>
<dbReference type="SUPFAM" id="SSF48008">
    <property type="entry name" value="GntR ligand-binding domain-like"/>
    <property type="match status" value="1"/>
</dbReference>
<protein>
    <recommendedName>
        <fullName evidence="4">HTH gntR-type domain-containing protein</fullName>
    </recommendedName>
</protein>
<evidence type="ECO:0000313" key="5">
    <source>
        <dbReference type="EMBL" id="OLN22007.1"/>
    </source>
</evidence>
<reference evidence="5 6" key="1">
    <citation type="submission" date="2016-12" db="EMBL/GenBank/DDBJ databases">
        <title>Domibacillus antri genome sequencing.</title>
        <authorList>
            <person name="Verma A."/>
            <person name="Krishnamurthi S."/>
        </authorList>
    </citation>
    <scope>NUCLEOTIDE SEQUENCE [LARGE SCALE GENOMIC DNA]</scope>
    <source>
        <strain evidence="5 6">XD80</strain>
    </source>
</reference>
<evidence type="ECO:0000256" key="1">
    <source>
        <dbReference type="ARBA" id="ARBA00023015"/>
    </source>
</evidence>
<dbReference type="Pfam" id="PF07729">
    <property type="entry name" value="FCD"/>
    <property type="match status" value="1"/>
</dbReference>
<dbReference type="InterPro" id="IPR008920">
    <property type="entry name" value="TF_FadR/GntR_C"/>
</dbReference>
<dbReference type="Gene3D" id="1.20.120.530">
    <property type="entry name" value="GntR ligand-binding domain-like"/>
    <property type="match status" value="1"/>
</dbReference>
<sequence length="223" mass="25938">MCGRKTKREVIWKMNQLKRVDPLYEQIYKNVEQSIVEGRFAPGERLIDTKIASEFGVSRGPVREAFRKLEQDGLILNNDGIVTVFTPSLQDALELYQVRIGLESVAAYWAARHIDDEKLEQLKQFLDLTQAAINAKKMDEVVYLNTQFHESIVTFSGNNRLKVMMYNIRTLIQLCRNTIIKQYNRSDSFLSEHYAVFEAIQSRNPELAAERMEQHIQNDMEAF</sequence>
<dbReference type="InterPro" id="IPR036388">
    <property type="entry name" value="WH-like_DNA-bd_sf"/>
</dbReference>
<feature type="domain" description="HTH gntR-type" evidence="4">
    <location>
        <begin position="21"/>
        <end position="89"/>
    </location>
</feature>
<dbReference type="CDD" id="cd07377">
    <property type="entry name" value="WHTH_GntR"/>
    <property type="match status" value="1"/>
</dbReference>
<name>A0A1Q8Q3V8_9BACI</name>
<evidence type="ECO:0000259" key="4">
    <source>
        <dbReference type="PROSITE" id="PS50949"/>
    </source>
</evidence>
<dbReference type="InterPro" id="IPR011711">
    <property type="entry name" value="GntR_C"/>
</dbReference>
<keyword evidence="2" id="KW-0238">DNA-binding</keyword>
<dbReference type="SUPFAM" id="SSF46785">
    <property type="entry name" value="Winged helix' DNA-binding domain"/>
    <property type="match status" value="1"/>
</dbReference>
<gene>
    <name evidence="5" type="ORF">BTO30_11795</name>
</gene>
<dbReference type="Proteomes" id="UP000185568">
    <property type="component" value="Unassembled WGS sequence"/>
</dbReference>
<dbReference type="InterPro" id="IPR036390">
    <property type="entry name" value="WH_DNA-bd_sf"/>
</dbReference>
<dbReference type="PANTHER" id="PTHR43537:SF24">
    <property type="entry name" value="GLUCONATE OPERON TRANSCRIPTIONAL REPRESSOR"/>
    <property type="match status" value="1"/>
</dbReference>
<dbReference type="AlphaFoldDB" id="A0A1Q8Q3V8"/>
<dbReference type="GO" id="GO:0003700">
    <property type="term" value="F:DNA-binding transcription factor activity"/>
    <property type="evidence" value="ECO:0007669"/>
    <property type="project" value="InterPro"/>
</dbReference>
<dbReference type="STRING" id="1714264.BTO30_11795"/>
<dbReference type="PRINTS" id="PR00035">
    <property type="entry name" value="HTHGNTR"/>
</dbReference>
<organism evidence="5 6">
    <name type="scientific">Domibacillus antri</name>
    <dbReference type="NCBI Taxonomy" id="1714264"/>
    <lineage>
        <taxon>Bacteria</taxon>
        <taxon>Bacillati</taxon>
        <taxon>Bacillota</taxon>
        <taxon>Bacilli</taxon>
        <taxon>Bacillales</taxon>
        <taxon>Bacillaceae</taxon>
        <taxon>Domibacillus</taxon>
    </lineage>
</organism>
<dbReference type="PROSITE" id="PS50949">
    <property type="entry name" value="HTH_GNTR"/>
    <property type="match status" value="1"/>
</dbReference>
<evidence type="ECO:0000256" key="3">
    <source>
        <dbReference type="ARBA" id="ARBA00023163"/>
    </source>
</evidence>
<dbReference type="GO" id="GO:0003677">
    <property type="term" value="F:DNA binding"/>
    <property type="evidence" value="ECO:0007669"/>
    <property type="project" value="UniProtKB-KW"/>
</dbReference>
<dbReference type="EMBL" id="MSDU01000026">
    <property type="protein sequence ID" value="OLN22007.1"/>
    <property type="molecule type" value="Genomic_DNA"/>
</dbReference>